<dbReference type="SMART" id="SM00490">
    <property type="entry name" value="HELICc"/>
    <property type="match status" value="1"/>
</dbReference>
<dbReference type="PROSITE" id="PS51194">
    <property type="entry name" value="HELICASE_CTER"/>
    <property type="match status" value="1"/>
</dbReference>
<dbReference type="PROSITE" id="PS51192">
    <property type="entry name" value="HELICASE_ATP_BIND_1"/>
    <property type="match status" value="1"/>
</dbReference>
<comment type="similarity">
    <text evidence="5 7">Belongs to the DEAD box helicase family.</text>
</comment>
<dbReference type="Pfam" id="PF00270">
    <property type="entry name" value="DEAD"/>
    <property type="match status" value="1"/>
</dbReference>
<dbReference type="EMBL" id="BJYS01000060">
    <property type="protein sequence ID" value="GEO07374.1"/>
    <property type="molecule type" value="Genomic_DNA"/>
</dbReference>
<dbReference type="InterPro" id="IPR027417">
    <property type="entry name" value="P-loop_NTPase"/>
</dbReference>
<sequence>MSVETFEAFNLHQDLLAGIQAMGYKSPTPIQQQAIPEILANKDMIACAQTGTGKTAAYLLPLLDKISHASHDHTSTLILVPTRELAKQIDEQIEGFAYFVSAQSIAIYGGNKGDSWDAQKKAITSGADIIVATPGRFIAHMNMGYVKLDKLEYLILDEADKMLDMGFMDDIMRIVRHLPQKRQTLLFSATMPGKIRELARKILHNPTEISLAVSKPAEGIDQRSYVVYDKQKLPLLQHLIQELEVQSMIIFTSRKSAVNDIVKALRKMGHTAEGIMSDRTQEEREAAMQGFRNKQFKILVATDILSRGIDVDNISHIINFDVPHDAEDYVHRIGRTARAATTGTAITFINEKEQYRISRIEKLIEKELPKLPVPEAFGPAPEYKSGGAKPASGENRNRNRSKNSKSSSSNSSNSNPKTSGNNPSSSTERSSSSTERPKKPFRPRNNKPKPQDSTAVQPPATES</sequence>
<dbReference type="GO" id="GO:0005829">
    <property type="term" value="C:cytosol"/>
    <property type="evidence" value="ECO:0007669"/>
    <property type="project" value="TreeGrafter"/>
</dbReference>
<dbReference type="CDD" id="cd00268">
    <property type="entry name" value="DEADc"/>
    <property type="match status" value="1"/>
</dbReference>
<dbReference type="InterPro" id="IPR001650">
    <property type="entry name" value="Helicase_C-like"/>
</dbReference>
<proteinExistence type="inferred from homology"/>
<keyword evidence="3 7" id="KW-0347">Helicase</keyword>
<feature type="region of interest" description="Disordered" evidence="8">
    <location>
        <begin position="372"/>
        <end position="463"/>
    </location>
</feature>
<dbReference type="PANTHER" id="PTHR47959:SF13">
    <property type="entry name" value="ATP-DEPENDENT RNA HELICASE RHLE"/>
    <property type="match status" value="1"/>
</dbReference>
<dbReference type="Pfam" id="PF00271">
    <property type="entry name" value="Helicase_C"/>
    <property type="match status" value="1"/>
</dbReference>
<dbReference type="Proteomes" id="UP000321532">
    <property type="component" value="Unassembled WGS sequence"/>
</dbReference>
<dbReference type="InterPro" id="IPR000629">
    <property type="entry name" value="RNA-helicase_DEAD-box_CS"/>
</dbReference>
<dbReference type="SMART" id="SM00487">
    <property type="entry name" value="DEXDc"/>
    <property type="match status" value="1"/>
</dbReference>
<feature type="domain" description="Helicase ATP-binding" evidence="9">
    <location>
        <begin position="35"/>
        <end position="209"/>
    </location>
</feature>
<dbReference type="InterPro" id="IPR014001">
    <property type="entry name" value="Helicase_ATP-bd"/>
</dbReference>
<evidence type="ECO:0000256" key="7">
    <source>
        <dbReference type="RuleBase" id="RU000492"/>
    </source>
</evidence>
<dbReference type="GO" id="GO:0003724">
    <property type="term" value="F:RNA helicase activity"/>
    <property type="evidence" value="ECO:0007669"/>
    <property type="project" value="InterPro"/>
</dbReference>
<dbReference type="InterPro" id="IPR011545">
    <property type="entry name" value="DEAD/DEAH_box_helicase_dom"/>
</dbReference>
<evidence type="ECO:0000256" key="4">
    <source>
        <dbReference type="ARBA" id="ARBA00022840"/>
    </source>
</evidence>
<keyword evidence="4 7" id="KW-0067">ATP-binding</keyword>
<evidence type="ECO:0000313" key="13">
    <source>
        <dbReference type="Proteomes" id="UP000321532"/>
    </source>
</evidence>
<name>A0A512B5Z0_9BACT</name>
<gene>
    <name evidence="12" type="ORF">AAE02nite_50380</name>
</gene>
<evidence type="ECO:0000256" key="8">
    <source>
        <dbReference type="SAM" id="MobiDB-lite"/>
    </source>
</evidence>
<dbReference type="PROSITE" id="PS51195">
    <property type="entry name" value="Q_MOTIF"/>
    <property type="match status" value="1"/>
</dbReference>
<dbReference type="SUPFAM" id="SSF52540">
    <property type="entry name" value="P-loop containing nucleoside triphosphate hydrolases"/>
    <property type="match status" value="1"/>
</dbReference>
<evidence type="ECO:0000256" key="6">
    <source>
        <dbReference type="PROSITE-ProRule" id="PRU00552"/>
    </source>
</evidence>
<protein>
    <submittedName>
        <fullName evidence="12">RNA helicase</fullName>
    </submittedName>
</protein>
<comment type="caution">
    <text evidence="12">The sequence shown here is derived from an EMBL/GenBank/DDBJ whole genome shotgun (WGS) entry which is preliminary data.</text>
</comment>
<accession>A0A512B5Z0</accession>
<evidence type="ECO:0000256" key="5">
    <source>
        <dbReference type="ARBA" id="ARBA00038437"/>
    </source>
</evidence>
<keyword evidence="1 7" id="KW-0547">Nucleotide-binding</keyword>
<feature type="short sequence motif" description="Q motif" evidence="6">
    <location>
        <begin position="4"/>
        <end position="32"/>
    </location>
</feature>
<reference evidence="12 13" key="1">
    <citation type="submission" date="2019-07" db="EMBL/GenBank/DDBJ databases">
        <title>Whole genome shotgun sequence of Adhaeribacter aerolatus NBRC 106133.</title>
        <authorList>
            <person name="Hosoyama A."/>
            <person name="Uohara A."/>
            <person name="Ohji S."/>
            <person name="Ichikawa N."/>
        </authorList>
    </citation>
    <scope>NUCLEOTIDE SEQUENCE [LARGE SCALE GENOMIC DNA]</scope>
    <source>
        <strain evidence="12 13">NBRC 106133</strain>
    </source>
</reference>
<feature type="compositionally biased region" description="Low complexity" evidence="8">
    <location>
        <begin position="404"/>
        <end position="434"/>
    </location>
</feature>
<evidence type="ECO:0000256" key="2">
    <source>
        <dbReference type="ARBA" id="ARBA00022801"/>
    </source>
</evidence>
<keyword evidence="2 7" id="KW-0378">Hydrolase</keyword>
<feature type="domain" description="DEAD-box RNA helicase Q" evidence="11">
    <location>
        <begin position="4"/>
        <end position="32"/>
    </location>
</feature>
<dbReference type="CDD" id="cd18787">
    <property type="entry name" value="SF2_C_DEAD"/>
    <property type="match status" value="1"/>
</dbReference>
<dbReference type="Gene3D" id="3.40.50.300">
    <property type="entry name" value="P-loop containing nucleotide triphosphate hydrolases"/>
    <property type="match status" value="2"/>
</dbReference>
<dbReference type="GO" id="GO:0016787">
    <property type="term" value="F:hydrolase activity"/>
    <property type="evidence" value="ECO:0007669"/>
    <property type="project" value="UniProtKB-KW"/>
</dbReference>
<dbReference type="InterPro" id="IPR014014">
    <property type="entry name" value="RNA_helicase_DEAD_Q_motif"/>
</dbReference>
<feature type="domain" description="Helicase C-terminal" evidence="10">
    <location>
        <begin position="235"/>
        <end position="379"/>
    </location>
</feature>
<dbReference type="GO" id="GO:0005524">
    <property type="term" value="F:ATP binding"/>
    <property type="evidence" value="ECO:0007669"/>
    <property type="project" value="UniProtKB-KW"/>
</dbReference>
<dbReference type="InterPro" id="IPR050079">
    <property type="entry name" value="DEAD_box_RNA_helicase"/>
</dbReference>
<dbReference type="PANTHER" id="PTHR47959">
    <property type="entry name" value="ATP-DEPENDENT RNA HELICASE RHLE-RELATED"/>
    <property type="match status" value="1"/>
</dbReference>
<evidence type="ECO:0000256" key="1">
    <source>
        <dbReference type="ARBA" id="ARBA00022741"/>
    </source>
</evidence>
<dbReference type="RefSeq" id="WP_246151253.1">
    <property type="nucleotide sequence ID" value="NZ_BJYS01000060.1"/>
</dbReference>
<evidence type="ECO:0000259" key="10">
    <source>
        <dbReference type="PROSITE" id="PS51194"/>
    </source>
</evidence>
<dbReference type="AlphaFoldDB" id="A0A512B5Z0"/>
<evidence type="ECO:0000259" key="11">
    <source>
        <dbReference type="PROSITE" id="PS51195"/>
    </source>
</evidence>
<evidence type="ECO:0000256" key="3">
    <source>
        <dbReference type="ARBA" id="ARBA00022806"/>
    </source>
</evidence>
<evidence type="ECO:0000313" key="12">
    <source>
        <dbReference type="EMBL" id="GEO07374.1"/>
    </source>
</evidence>
<dbReference type="GO" id="GO:0003676">
    <property type="term" value="F:nucleic acid binding"/>
    <property type="evidence" value="ECO:0007669"/>
    <property type="project" value="InterPro"/>
</dbReference>
<dbReference type="InterPro" id="IPR044742">
    <property type="entry name" value="DEAD/DEAH_RhlB"/>
</dbReference>
<dbReference type="PROSITE" id="PS00039">
    <property type="entry name" value="DEAD_ATP_HELICASE"/>
    <property type="match status" value="1"/>
</dbReference>
<evidence type="ECO:0000259" key="9">
    <source>
        <dbReference type="PROSITE" id="PS51192"/>
    </source>
</evidence>
<organism evidence="12 13">
    <name type="scientific">Adhaeribacter aerolatus</name>
    <dbReference type="NCBI Taxonomy" id="670289"/>
    <lineage>
        <taxon>Bacteria</taxon>
        <taxon>Pseudomonadati</taxon>
        <taxon>Bacteroidota</taxon>
        <taxon>Cytophagia</taxon>
        <taxon>Cytophagales</taxon>
        <taxon>Hymenobacteraceae</taxon>
        <taxon>Adhaeribacter</taxon>
    </lineage>
</organism>
<feature type="compositionally biased region" description="Polar residues" evidence="8">
    <location>
        <begin position="451"/>
        <end position="463"/>
    </location>
</feature>
<keyword evidence="13" id="KW-1185">Reference proteome</keyword>